<dbReference type="OrthoDB" id="2529250at2759"/>
<evidence type="ECO:0000256" key="1">
    <source>
        <dbReference type="SAM" id="MobiDB-lite"/>
    </source>
</evidence>
<keyword evidence="3" id="KW-1185">Reference proteome</keyword>
<protein>
    <submittedName>
        <fullName evidence="2">Sperm nuclear basic protein PL-I isoform plia</fullName>
    </submittedName>
</protein>
<feature type="region of interest" description="Disordered" evidence="1">
    <location>
        <begin position="197"/>
        <end position="335"/>
    </location>
</feature>
<reference evidence="2 3" key="1">
    <citation type="submission" date="2019-03" db="EMBL/GenBank/DDBJ databases">
        <title>Rhodosporidium diobovatum UCD-FST 08-225 genome sequencing, assembly, and annotation.</title>
        <authorList>
            <person name="Fakankun I.U."/>
            <person name="Fristensky B."/>
            <person name="Levin D.B."/>
        </authorList>
    </citation>
    <scope>NUCLEOTIDE SEQUENCE [LARGE SCALE GENOMIC DNA]</scope>
    <source>
        <strain evidence="2 3">UCD-FST 08-225</strain>
    </source>
</reference>
<evidence type="ECO:0000313" key="3">
    <source>
        <dbReference type="Proteomes" id="UP000311382"/>
    </source>
</evidence>
<dbReference type="Proteomes" id="UP000311382">
    <property type="component" value="Unassembled WGS sequence"/>
</dbReference>
<comment type="caution">
    <text evidence="2">The sequence shown here is derived from an EMBL/GenBank/DDBJ whole genome shotgun (WGS) entry which is preliminary data.</text>
</comment>
<proteinExistence type="predicted"/>
<feature type="compositionally biased region" description="Acidic residues" evidence="1">
    <location>
        <begin position="324"/>
        <end position="335"/>
    </location>
</feature>
<feature type="compositionally biased region" description="Low complexity" evidence="1">
    <location>
        <begin position="249"/>
        <end position="269"/>
    </location>
</feature>
<feature type="compositionally biased region" description="Basic and acidic residues" evidence="1">
    <location>
        <begin position="197"/>
        <end position="216"/>
    </location>
</feature>
<evidence type="ECO:0000313" key="2">
    <source>
        <dbReference type="EMBL" id="TNY21041.1"/>
    </source>
</evidence>
<dbReference type="AlphaFoldDB" id="A0A5C5FZ96"/>
<name>A0A5C5FZ96_9BASI</name>
<accession>A0A5C5FZ96</accession>
<sequence length="335" mass="36443">MDGTLDLKPLHGLYQVLNTAGGADLAHPLVCLAQLQRKPPGSRAPSPDPSQLGEVEWVVGLGTQGPAPVREGKKRRKWDETADVWWEARLCGREVEELLQQVDGSAITPEAMVPRVRERWLSGCIEVRGYNEGEQPRGGIELVMRITPSLPLSLVLTPCEEPPVSLVSVLAHVINPYLTASQDRVNAVNTKKQLDRLSTEHDKVRKLLDNERDANKRQRRVPGTQLRHFSGDSTSNGGGAPFARRRSSQEQSQGASQSQGQGQGARQSQGGYGGGTQQSPTEERELSLSPSKAIPGVTHRGVLKPGDPGYAGSSRRIGRVVEDTPWDEDPPTDSD</sequence>
<dbReference type="EMBL" id="SOZI01000052">
    <property type="protein sequence ID" value="TNY21041.1"/>
    <property type="molecule type" value="Genomic_DNA"/>
</dbReference>
<organism evidence="2 3">
    <name type="scientific">Rhodotorula diobovata</name>
    <dbReference type="NCBI Taxonomy" id="5288"/>
    <lineage>
        <taxon>Eukaryota</taxon>
        <taxon>Fungi</taxon>
        <taxon>Dikarya</taxon>
        <taxon>Basidiomycota</taxon>
        <taxon>Pucciniomycotina</taxon>
        <taxon>Microbotryomycetes</taxon>
        <taxon>Sporidiobolales</taxon>
        <taxon>Sporidiobolaceae</taxon>
        <taxon>Rhodotorula</taxon>
    </lineage>
</organism>
<gene>
    <name evidence="2" type="ORF">DMC30DRAFT_446543</name>
</gene>